<evidence type="ECO:0000313" key="1">
    <source>
        <dbReference type="EMBL" id="SHJ24660.1"/>
    </source>
</evidence>
<dbReference type="InterPro" id="IPR016181">
    <property type="entry name" value="Acyl_CoA_acyltransferase"/>
</dbReference>
<name>A0A1M6HR06_9FLAO</name>
<gene>
    <name evidence="1" type="ORF">SAMN05443429_11610</name>
</gene>
<keyword evidence="2" id="KW-1185">Reference proteome</keyword>
<accession>A0A1M6HR06</accession>
<dbReference type="Proteomes" id="UP000184335">
    <property type="component" value="Unassembled WGS sequence"/>
</dbReference>
<sequence>MTSESLQLLLDRLNQNETSSFLMFSKSLSSSVDFAKIWIEKPKVTDNVSSYDGPDYFYLIKNDQNIFVAVVFDMRRDLHWYVHSGYRGKGYLTKAMRATIIPHLFLSRSEQRITIKEDKIGLDNFKASEKVAYSLGFLKKEEGEYLLNANNISEQCILQKDRALSENRINELKKYINFLSRSLWTVQTEIEMSYGETDYSDELKDLVKEIRDHTWKLDDFYWKSKAEEIEN</sequence>
<dbReference type="STRING" id="1118202.SAMN05443429_11610"/>
<dbReference type="EMBL" id="FQYI01000016">
    <property type="protein sequence ID" value="SHJ24660.1"/>
    <property type="molecule type" value="Genomic_DNA"/>
</dbReference>
<proteinExistence type="predicted"/>
<dbReference type="SUPFAM" id="SSF55729">
    <property type="entry name" value="Acyl-CoA N-acyltransferases (Nat)"/>
    <property type="match status" value="1"/>
</dbReference>
<dbReference type="RefSeq" id="WP_143154112.1">
    <property type="nucleotide sequence ID" value="NZ_FQYI01000016.1"/>
</dbReference>
<reference evidence="1 2" key="1">
    <citation type="submission" date="2016-11" db="EMBL/GenBank/DDBJ databases">
        <authorList>
            <person name="Jaros S."/>
            <person name="Januszkiewicz K."/>
            <person name="Wedrychowicz H."/>
        </authorList>
    </citation>
    <scope>NUCLEOTIDE SEQUENCE [LARGE SCALE GENOMIC DNA]</scope>
    <source>
        <strain evidence="1 2">DSM 25479</strain>
    </source>
</reference>
<evidence type="ECO:0000313" key="2">
    <source>
        <dbReference type="Proteomes" id="UP000184335"/>
    </source>
</evidence>
<dbReference type="OrthoDB" id="797909at2"/>
<dbReference type="CDD" id="cd04301">
    <property type="entry name" value="NAT_SF"/>
    <property type="match status" value="1"/>
</dbReference>
<dbReference type="AlphaFoldDB" id="A0A1M6HR06"/>
<organism evidence="1 2">
    <name type="scientific">Cruoricaptor ignavus</name>
    <dbReference type="NCBI Taxonomy" id="1118202"/>
    <lineage>
        <taxon>Bacteria</taxon>
        <taxon>Pseudomonadati</taxon>
        <taxon>Bacteroidota</taxon>
        <taxon>Flavobacteriia</taxon>
        <taxon>Flavobacteriales</taxon>
        <taxon>Weeksellaceae</taxon>
        <taxon>Cruoricaptor</taxon>
    </lineage>
</organism>
<protein>
    <submittedName>
        <fullName evidence="1">Uncharacterized protein</fullName>
    </submittedName>
</protein>
<dbReference type="Gene3D" id="3.40.630.30">
    <property type="match status" value="1"/>
</dbReference>